<reference evidence="1 2" key="1">
    <citation type="submission" date="2021-03" db="EMBL/GenBank/DDBJ databases">
        <title>Fibrella sp. HMF5036 genome sequencing and assembly.</title>
        <authorList>
            <person name="Kang H."/>
            <person name="Kim H."/>
            <person name="Bae S."/>
            <person name="Joh K."/>
        </authorList>
    </citation>
    <scope>NUCLEOTIDE SEQUENCE [LARGE SCALE GENOMIC DNA]</scope>
    <source>
        <strain evidence="1 2">HMF5036</strain>
    </source>
</reference>
<proteinExistence type="predicted"/>
<dbReference type="RefSeq" id="WP_207337897.1">
    <property type="nucleotide sequence ID" value="NZ_JAFMYU010000024.1"/>
</dbReference>
<comment type="caution">
    <text evidence="1">The sequence shown here is derived from an EMBL/GenBank/DDBJ whole genome shotgun (WGS) entry which is preliminary data.</text>
</comment>
<organism evidence="1 2">
    <name type="scientific">Fibrella aquatilis</name>
    <dbReference type="NCBI Taxonomy" id="2817059"/>
    <lineage>
        <taxon>Bacteria</taxon>
        <taxon>Pseudomonadati</taxon>
        <taxon>Bacteroidota</taxon>
        <taxon>Cytophagia</taxon>
        <taxon>Cytophagales</taxon>
        <taxon>Spirosomataceae</taxon>
        <taxon>Fibrella</taxon>
    </lineage>
</organism>
<dbReference type="AlphaFoldDB" id="A0A939GC82"/>
<evidence type="ECO:0000313" key="2">
    <source>
        <dbReference type="Proteomes" id="UP000664795"/>
    </source>
</evidence>
<gene>
    <name evidence="1" type="ORF">J2I48_23180</name>
</gene>
<accession>A0A939GC82</accession>
<protein>
    <submittedName>
        <fullName evidence="1">Uncharacterized protein</fullName>
    </submittedName>
</protein>
<evidence type="ECO:0000313" key="1">
    <source>
        <dbReference type="EMBL" id="MBO0933932.1"/>
    </source>
</evidence>
<keyword evidence="2" id="KW-1185">Reference proteome</keyword>
<sequence>MFNRFFSRKMNSFLVWQQVVSERFQLGTDTKINVEVIIRVVDAVTKEEAIGKFVERTSTYQFIQKLDIQACVLTDIERL</sequence>
<name>A0A939GC82_9BACT</name>
<dbReference type="EMBL" id="JAFMYU010000024">
    <property type="protein sequence ID" value="MBO0933932.1"/>
    <property type="molecule type" value="Genomic_DNA"/>
</dbReference>
<dbReference type="Proteomes" id="UP000664795">
    <property type="component" value="Unassembled WGS sequence"/>
</dbReference>